<sequence length="109" mass="13173">MGSGMRSKRRRNKRRKKMRKSAKAKEEEEWKEEEDKEKKERKRRMRRRTKILSRPDLFFGCPLVIAGFCRCPNYFDQVEKLCCAATLFSPEFHYKAMPLQPTAKYFTML</sequence>
<keyword evidence="3" id="KW-1185">Reference proteome</keyword>
<accession>A0AAV4DEC1</accession>
<evidence type="ECO:0000313" key="3">
    <source>
        <dbReference type="Proteomes" id="UP000735302"/>
    </source>
</evidence>
<proteinExistence type="predicted"/>
<gene>
    <name evidence="2" type="ORF">PoB_006882000</name>
</gene>
<comment type="caution">
    <text evidence="2">The sequence shown here is derived from an EMBL/GenBank/DDBJ whole genome shotgun (WGS) entry which is preliminary data.</text>
</comment>
<feature type="region of interest" description="Disordered" evidence="1">
    <location>
        <begin position="1"/>
        <end position="47"/>
    </location>
</feature>
<dbReference type="EMBL" id="BLXT01007780">
    <property type="protein sequence ID" value="GFO42315.1"/>
    <property type="molecule type" value="Genomic_DNA"/>
</dbReference>
<organism evidence="2 3">
    <name type="scientific">Plakobranchus ocellatus</name>
    <dbReference type="NCBI Taxonomy" id="259542"/>
    <lineage>
        <taxon>Eukaryota</taxon>
        <taxon>Metazoa</taxon>
        <taxon>Spiralia</taxon>
        <taxon>Lophotrochozoa</taxon>
        <taxon>Mollusca</taxon>
        <taxon>Gastropoda</taxon>
        <taxon>Heterobranchia</taxon>
        <taxon>Euthyneura</taxon>
        <taxon>Panpulmonata</taxon>
        <taxon>Sacoglossa</taxon>
        <taxon>Placobranchoidea</taxon>
        <taxon>Plakobranchidae</taxon>
        <taxon>Plakobranchus</taxon>
    </lineage>
</organism>
<reference evidence="2 3" key="1">
    <citation type="journal article" date="2021" name="Elife">
        <title>Chloroplast acquisition without the gene transfer in kleptoplastic sea slugs, Plakobranchus ocellatus.</title>
        <authorList>
            <person name="Maeda T."/>
            <person name="Takahashi S."/>
            <person name="Yoshida T."/>
            <person name="Shimamura S."/>
            <person name="Takaki Y."/>
            <person name="Nagai Y."/>
            <person name="Toyoda A."/>
            <person name="Suzuki Y."/>
            <person name="Arimoto A."/>
            <person name="Ishii H."/>
            <person name="Satoh N."/>
            <person name="Nishiyama T."/>
            <person name="Hasebe M."/>
            <person name="Maruyama T."/>
            <person name="Minagawa J."/>
            <person name="Obokata J."/>
            <person name="Shigenobu S."/>
        </authorList>
    </citation>
    <scope>NUCLEOTIDE SEQUENCE [LARGE SCALE GENOMIC DNA]</scope>
</reference>
<name>A0AAV4DEC1_9GAST</name>
<dbReference type="AlphaFoldDB" id="A0AAV4DEC1"/>
<protein>
    <submittedName>
        <fullName evidence="2">Uncharacterized protein</fullName>
    </submittedName>
</protein>
<evidence type="ECO:0000256" key="1">
    <source>
        <dbReference type="SAM" id="MobiDB-lite"/>
    </source>
</evidence>
<feature type="compositionally biased region" description="Basic residues" evidence="1">
    <location>
        <begin position="1"/>
        <end position="22"/>
    </location>
</feature>
<evidence type="ECO:0000313" key="2">
    <source>
        <dbReference type="EMBL" id="GFO42315.1"/>
    </source>
</evidence>
<dbReference type="Proteomes" id="UP000735302">
    <property type="component" value="Unassembled WGS sequence"/>
</dbReference>